<name>A0A8H7J3C6_9PLEO</name>
<keyword evidence="2" id="KW-0472">Membrane</keyword>
<keyword evidence="2" id="KW-1133">Transmembrane helix</keyword>
<organism evidence="4 5">
    <name type="scientific">Ascochyta lentis</name>
    <dbReference type="NCBI Taxonomy" id="205686"/>
    <lineage>
        <taxon>Eukaryota</taxon>
        <taxon>Fungi</taxon>
        <taxon>Dikarya</taxon>
        <taxon>Ascomycota</taxon>
        <taxon>Pezizomycotina</taxon>
        <taxon>Dothideomycetes</taxon>
        <taxon>Pleosporomycetidae</taxon>
        <taxon>Pleosporales</taxon>
        <taxon>Pleosporineae</taxon>
        <taxon>Didymellaceae</taxon>
        <taxon>Ascochyta</taxon>
    </lineage>
</organism>
<keyword evidence="2" id="KW-0812">Transmembrane</keyword>
<gene>
    <name evidence="4" type="ORF">EKO04_004890</name>
</gene>
<reference evidence="4" key="1">
    <citation type="submission" date="2018-12" db="EMBL/GenBank/DDBJ databases">
        <authorList>
            <person name="Syme R.A."/>
            <person name="Farfan-Caceres L."/>
            <person name="Lichtenzveig J."/>
        </authorList>
    </citation>
    <scope>NUCLEOTIDE SEQUENCE</scope>
    <source>
        <strain evidence="4">Al4</strain>
    </source>
</reference>
<accession>A0A8H7J3C6</accession>
<dbReference type="PANTHER" id="PTHR42078:SF1">
    <property type="entry name" value="GLUCAN 1, 4-ALPHA-GLUCOSIDASE"/>
    <property type="match status" value="1"/>
</dbReference>
<feature type="transmembrane region" description="Helical" evidence="2">
    <location>
        <begin position="567"/>
        <end position="593"/>
    </location>
</feature>
<evidence type="ECO:0000313" key="5">
    <source>
        <dbReference type="Proteomes" id="UP000651452"/>
    </source>
</evidence>
<keyword evidence="5" id="KW-1185">Reference proteome</keyword>
<feature type="region of interest" description="Disordered" evidence="1">
    <location>
        <begin position="216"/>
        <end position="325"/>
    </location>
</feature>
<feature type="compositionally biased region" description="Low complexity" evidence="1">
    <location>
        <begin position="99"/>
        <end position="108"/>
    </location>
</feature>
<feature type="region of interest" description="Disordered" evidence="1">
    <location>
        <begin position="99"/>
        <end position="189"/>
    </location>
</feature>
<feature type="compositionally biased region" description="Polar residues" evidence="1">
    <location>
        <begin position="257"/>
        <end position="271"/>
    </location>
</feature>
<sequence>MGTDVMAPGRSPEQSQAKAANAFEEKTDRGRVAETACIAGKTARCHGWLLAGVHAPNCSAPGLLGRGKRVFALKREAWKRVQPSHLAWNWPCAHPPVAAAAARSTPTSRRPRPPPPTPDIAANTAHPAPRARTESTPTAHRTSRGGHRTRDAASRLGRGRQGLWGPQGPLRAMERRNSHDSTLSRRESVQNVFDDEYEVDFDEDDFMVSDGLGFRQTHANADDSPTGHPHDTDRSETPQRHCSTAKAPGTDLRRTATRNSTAKVRNSTIQDSRPPGLSNRPPLTQSPLQHRDSVSSTASFATTSMSENPFETGPSHPYGMYPQHTMDRSNSIATASTERQDRPMSIQRPAHPYAMYSQSGLDDETPVQPMQAARPTVPQIQTAMPVGFPGLNNGYRRVLGPDGEEQDIIGPDGHTEQLPPYSRYPDEGPTKASMAAEASASRILPAPLNPAMDSEDPFNAPASPVSPLSETSVSAPALPAAAAAAAEPLLPSIAPARLPPQRPETQTGNLATTYSASTVPAAPSESSSASLLATESGDFGEKYNEKADPESTKTSWRKKRLWGKVPMGVVVIVLVLLIVFAAALGAAIGTFAAKKHNGNGDKKDHNKPEEEPQPQVTGPSGSLFGATPIPTPVGFSSLPTGAFSLPLGFPQEATPDCLVQANEYSAWSCKMTFAPISITINNTGFDSDGNTQQRASIRGGSLAPDGVIQYGAQTPELDMEPLQLVLDLDYKSYGPAYHFWARYDKVVVLRPEELTAGSALRKRQATGDRPFRQRFTVQPGDYPWYCYWNQTYIEGYIYAEDNSTAASFTALPTMWPTNSPSTTVPDTATFAAATPAPTSTTSTFPTAAAEVVATPSSVVRRDAAADAAASSSRIPPYPRIVKIEERRLSDSPQPYCQRMVLLDNGKIAPAPNGNDPIVTLWLQERDPSWADYFAATTATVRNKRDTAASVDRRGDPSDSCHCQWMFK</sequence>
<dbReference type="EMBL" id="RZGK01000008">
    <property type="protein sequence ID" value="KAF9697144.1"/>
    <property type="molecule type" value="Genomic_DNA"/>
</dbReference>
<feature type="compositionally biased region" description="Low complexity" evidence="1">
    <location>
        <begin position="294"/>
        <end position="306"/>
    </location>
</feature>
<dbReference type="OrthoDB" id="5384459at2759"/>
<dbReference type="InterPro" id="IPR056722">
    <property type="entry name" value="DUF7820"/>
</dbReference>
<comment type="caution">
    <text evidence="4">The sequence shown here is derived from an EMBL/GenBank/DDBJ whole genome shotgun (WGS) entry which is preliminary data.</text>
</comment>
<feature type="compositionally biased region" description="Basic and acidic residues" evidence="1">
    <location>
        <begin position="172"/>
        <end position="188"/>
    </location>
</feature>
<feature type="compositionally biased region" description="Basic and acidic residues" evidence="1">
    <location>
        <begin position="228"/>
        <end position="239"/>
    </location>
</feature>
<protein>
    <recommendedName>
        <fullName evidence="3">DUF7820 domain-containing protein</fullName>
    </recommendedName>
</protein>
<evidence type="ECO:0000256" key="2">
    <source>
        <dbReference type="SAM" id="Phobius"/>
    </source>
</evidence>
<feature type="compositionally biased region" description="Basic and acidic residues" evidence="1">
    <location>
        <begin position="598"/>
        <end position="610"/>
    </location>
</feature>
<evidence type="ECO:0000313" key="4">
    <source>
        <dbReference type="EMBL" id="KAF9697144.1"/>
    </source>
</evidence>
<feature type="region of interest" description="Disordered" evidence="1">
    <location>
        <begin position="595"/>
        <end position="623"/>
    </location>
</feature>
<feature type="region of interest" description="Disordered" evidence="1">
    <location>
        <begin position="400"/>
        <end position="471"/>
    </location>
</feature>
<dbReference type="Proteomes" id="UP000651452">
    <property type="component" value="Unassembled WGS sequence"/>
</dbReference>
<reference evidence="4" key="2">
    <citation type="submission" date="2020-09" db="EMBL/GenBank/DDBJ databases">
        <title>Reference genome assembly for Australian Ascochyta lentis isolate Al4.</title>
        <authorList>
            <person name="Lee R.C."/>
            <person name="Farfan-Caceres L.M."/>
            <person name="Debler J.W."/>
            <person name="Williams A.H."/>
            <person name="Henares B.M."/>
        </authorList>
    </citation>
    <scope>NUCLEOTIDE SEQUENCE</scope>
    <source>
        <strain evidence="4">Al4</strain>
    </source>
</reference>
<evidence type="ECO:0000259" key="3">
    <source>
        <dbReference type="Pfam" id="PF25130"/>
    </source>
</evidence>
<dbReference type="Pfam" id="PF25130">
    <property type="entry name" value="DUF7820"/>
    <property type="match status" value="1"/>
</dbReference>
<dbReference type="AlphaFoldDB" id="A0A8H7J3C6"/>
<feature type="domain" description="DUF7820" evidence="3">
    <location>
        <begin position="623"/>
        <end position="966"/>
    </location>
</feature>
<evidence type="ECO:0000256" key="1">
    <source>
        <dbReference type="SAM" id="MobiDB-lite"/>
    </source>
</evidence>
<proteinExistence type="predicted"/>
<dbReference type="PANTHER" id="PTHR42078">
    <property type="entry name" value="GLUCAN 1, 4-ALPHA-GLUCOSIDASE"/>
    <property type="match status" value="1"/>
</dbReference>